<dbReference type="InterPro" id="IPR043138">
    <property type="entry name" value="GGT_lsub"/>
</dbReference>
<organism evidence="1 2">
    <name type="scientific">Acinetobacter populi</name>
    <dbReference type="NCBI Taxonomy" id="1582270"/>
    <lineage>
        <taxon>Bacteria</taxon>
        <taxon>Pseudomonadati</taxon>
        <taxon>Pseudomonadota</taxon>
        <taxon>Gammaproteobacteria</taxon>
        <taxon>Moraxellales</taxon>
        <taxon>Moraxellaceae</taxon>
        <taxon>Acinetobacter</taxon>
    </lineage>
</organism>
<dbReference type="Pfam" id="PF01019">
    <property type="entry name" value="G_glu_transpept"/>
    <property type="match status" value="1"/>
</dbReference>
<dbReference type="Gene3D" id="1.10.246.130">
    <property type="match status" value="1"/>
</dbReference>
<proteinExistence type="predicted"/>
<dbReference type="InterPro" id="IPR052896">
    <property type="entry name" value="GGT-like_enzyme"/>
</dbReference>
<evidence type="ECO:0000313" key="2">
    <source>
        <dbReference type="Proteomes" id="UP000196536"/>
    </source>
</evidence>
<dbReference type="PANTHER" id="PTHR43881">
    <property type="entry name" value="GAMMA-GLUTAMYLTRANSPEPTIDASE (AFU_ORTHOLOGUE AFUA_4G13580)"/>
    <property type="match status" value="1"/>
</dbReference>
<dbReference type="Gene3D" id="3.60.20.40">
    <property type="match status" value="1"/>
</dbReference>
<dbReference type="Proteomes" id="UP000196536">
    <property type="component" value="Unassembled WGS sequence"/>
</dbReference>
<accession>A0A1Z9YU30</accession>
<keyword evidence="1" id="KW-0808">Transferase</keyword>
<keyword evidence="2" id="KW-1185">Reference proteome</keyword>
<reference evidence="1 2" key="1">
    <citation type="submission" date="2017-05" db="EMBL/GenBank/DDBJ databases">
        <title>Acinetobacter populi ANC 5415 (= PBJ7), whole genome shotgun sequencing project.</title>
        <authorList>
            <person name="Nemec A."/>
            <person name="Radolfova-Krizova L."/>
        </authorList>
    </citation>
    <scope>NUCLEOTIDE SEQUENCE [LARGE SCALE GENOMIC DNA]</scope>
    <source>
        <strain evidence="1 2">PBJ7</strain>
    </source>
</reference>
<dbReference type="InterPro" id="IPR029055">
    <property type="entry name" value="Ntn_hydrolases_N"/>
</dbReference>
<dbReference type="PANTHER" id="PTHR43881:SF5">
    <property type="entry name" value="GAMMA-GLUTAMYLTRANSPEPTIDASE"/>
    <property type="match status" value="1"/>
</dbReference>
<dbReference type="PRINTS" id="PR01210">
    <property type="entry name" value="GGTRANSPTASE"/>
</dbReference>
<gene>
    <name evidence="1" type="ORF">CAP51_15980</name>
</gene>
<comment type="caution">
    <text evidence="1">The sequence shown here is derived from an EMBL/GenBank/DDBJ whole genome shotgun (WGS) entry which is preliminary data.</text>
</comment>
<sequence>MNKDQLAPTKSTFARQGMVTSPHTVASQAGLDVLQQGGNAIEAAITVASVLSVTYPHFNGLGGDAFMVFSDAHGEVMTLSGIGQSFQNLEHIEQKIPERGIGAALTTACTVDTWGKAFEYSQQHWQGEMAWQDLFKVAIDLAEHGTQVTKSQKFWFDYRQQEVAKWAGFNAIFSQYGNGFLSDQLMLQPQLAQSLKRIAEYGYRDFYEGELAVRIVQGLQKLGSTIQLSDLQRTHARLEKPLSIPYRNGILYSLQPPTQGITTLEIMGILSKFDLRQSIKEGSADYYHILVEAIKRAFLDRNKYVGDPDFSTHCNDILLSKAHLTRQAERISLQQAAPWSEVYQHGDTVYIGVVDAQGHGVSMLQTIYYDWGSGVVAGDTGILWHNRGASFSLDPNHVNCLAPCKRPFHTLNPGIYTENGQTKLLFGTQGADGQPQTLATILTRLIDYDFPPYEALQAPRFLLGKTFSSSKNNLKIEEDADIQALETLLQMGHQVERITAQNPLSGQPGVICITPEGYYGAHDPRSDGRALGY</sequence>
<dbReference type="RefSeq" id="WP_213062706.1">
    <property type="nucleotide sequence ID" value="NZ_NEXX01000007.1"/>
</dbReference>
<dbReference type="GO" id="GO:0016740">
    <property type="term" value="F:transferase activity"/>
    <property type="evidence" value="ECO:0007669"/>
    <property type="project" value="UniProtKB-KW"/>
</dbReference>
<evidence type="ECO:0000313" key="1">
    <source>
        <dbReference type="EMBL" id="OUY05726.1"/>
    </source>
</evidence>
<dbReference type="AlphaFoldDB" id="A0A1Z9YU30"/>
<dbReference type="InterPro" id="IPR043137">
    <property type="entry name" value="GGT_ssub_C"/>
</dbReference>
<dbReference type="EMBL" id="NEXX01000007">
    <property type="protein sequence ID" value="OUY05726.1"/>
    <property type="molecule type" value="Genomic_DNA"/>
</dbReference>
<dbReference type="SUPFAM" id="SSF56235">
    <property type="entry name" value="N-terminal nucleophile aminohydrolases (Ntn hydrolases)"/>
    <property type="match status" value="1"/>
</dbReference>
<name>A0A1Z9YU30_9GAMM</name>
<protein>
    <submittedName>
        <fullName evidence="1">Gamma-glutamyltransferase</fullName>
    </submittedName>
</protein>